<organism evidence="7 10">
    <name type="scientific">Adineta ricciae</name>
    <name type="common">Rotifer</name>
    <dbReference type="NCBI Taxonomy" id="249248"/>
    <lineage>
        <taxon>Eukaryota</taxon>
        <taxon>Metazoa</taxon>
        <taxon>Spiralia</taxon>
        <taxon>Gnathifera</taxon>
        <taxon>Rotifera</taxon>
        <taxon>Eurotatoria</taxon>
        <taxon>Bdelloidea</taxon>
        <taxon>Adinetida</taxon>
        <taxon>Adinetidae</taxon>
        <taxon>Adineta</taxon>
    </lineage>
</organism>
<dbReference type="PANTHER" id="PTHR12086">
    <property type="entry name" value="EF-HAND DOMAIN C-TERMINAL CONTAINING PROTEIN"/>
    <property type="match status" value="1"/>
</dbReference>
<dbReference type="FunFam" id="2.30.29.170:FF:000004">
    <property type="entry name" value="EF-hand domain containing 2"/>
    <property type="match status" value="1"/>
</dbReference>
<dbReference type="GO" id="GO:0043014">
    <property type="term" value="F:alpha-tubulin binding"/>
    <property type="evidence" value="ECO:0007669"/>
    <property type="project" value="TreeGrafter"/>
</dbReference>
<evidence type="ECO:0000313" key="9">
    <source>
        <dbReference type="Proteomes" id="UP000663828"/>
    </source>
</evidence>
<feature type="domain" description="DM10" evidence="6">
    <location>
        <begin position="231"/>
        <end position="351"/>
    </location>
</feature>
<evidence type="ECO:0000256" key="2">
    <source>
        <dbReference type="ARBA" id="ARBA00022490"/>
    </source>
</evidence>
<dbReference type="GO" id="GO:0000281">
    <property type="term" value="P:mitotic cytokinesis"/>
    <property type="evidence" value="ECO:0007669"/>
    <property type="project" value="TreeGrafter"/>
</dbReference>
<dbReference type="GO" id="GO:0060285">
    <property type="term" value="P:cilium-dependent cell motility"/>
    <property type="evidence" value="ECO:0007669"/>
    <property type="project" value="TreeGrafter"/>
</dbReference>
<reference evidence="7" key="1">
    <citation type="submission" date="2021-02" db="EMBL/GenBank/DDBJ databases">
        <authorList>
            <person name="Nowell W R."/>
        </authorList>
    </citation>
    <scope>NUCLEOTIDE SEQUENCE</scope>
</reference>
<feature type="domain" description="DM10" evidence="6">
    <location>
        <begin position="88"/>
        <end position="193"/>
    </location>
</feature>
<evidence type="ECO:0000313" key="8">
    <source>
        <dbReference type="EMBL" id="CAF1368642.1"/>
    </source>
</evidence>
<dbReference type="EMBL" id="CAJNOJ010000071">
    <property type="protein sequence ID" value="CAF1030180.1"/>
    <property type="molecule type" value="Genomic_DNA"/>
</dbReference>
<dbReference type="GO" id="GO:0007052">
    <property type="term" value="P:mitotic spindle organization"/>
    <property type="evidence" value="ECO:0007669"/>
    <property type="project" value="TreeGrafter"/>
</dbReference>
<dbReference type="Pfam" id="PF06565">
    <property type="entry name" value="DM10_dom"/>
    <property type="match status" value="3"/>
</dbReference>
<sequence length="572" mass="66971">MENLPLLPGYRFSDVSQTNFVVPRTLSFKNGHRIVRLPKFGIGQTYKQNIQLTEDEQRLLTDFQPELIYGRVRVQKPSKFVPAIVFYDKKILRFYGYFKQIIHENSLELYRIRPVILCYYLEDDTMSIYETPYKNSALDQGMRVRRHRIVKNDQNEFYNWRDLNLRENLFVYGTIYRICDCDSFTKEWLESEGIEVKCAELIPADPYMMQLIEKQSNTETITKSGKSEKINGKVLRFYAVFDNEQHQCDTARRFIILFYLVDDTIEIREIHHTNNGYDPLPIYLHRQTVPKDSFYGIKSFVNIFLDKRQQDEICYLEAKDFILNQTITIFNRSFFLYDCDAFTRTFCQFDINPRASKRSAISFPLLTSSHMTFAEDLLARRVSGNDICLLRYEAIMESSDTNGCCRRFVITYRLADGRISVYERPLAGYSHSTKKFLERLRIPKPDNCSIYYEPNDFYIGAHVEFFKHRFVIVNADRSLNMKKAVLSLVLISIFINSIVSSPTSNADASCPPYTCIVDTSFCFCGVTQTPEDRCCKATCTPCPPDFNVKPWLTIDWSLFTLPPIQFPLLRRG</sequence>
<evidence type="ECO:0000256" key="5">
    <source>
        <dbReference type="ARBA" id="ARBA00023273"/>
    </source>
</evidence>
<evidence type="ECO:0000313" key="10">
    <source>
        <dbReference type="Proteomes" id="UP000663852"/>
    </source>
</evidence>
<dbReference type="Proteomes" id="UP000663828">
    <property type="component" value="Unassembled WGS sequence"/>
</dbReference>
<protein>
    <recommendedName>
        <fullName evidence="6">DM10 domain-containing protein</fullName>
    </recommendedName>
</protein>
<dbReference type="SMART" id="SM00676">
    <property type="entry name" value="DM10"/>
    <property type="match status" value="3"/>
</dbReference>
<dbReference type="EMBL" id="CAJNOR010003021">
    <property type="protein sequence ID" value="CAF1368642.1"/>
    <property type="molecule type" value="Genomic_DNA"/>
</dbReference>
<evidence type="ECO:0000256" key="3">
    <source>
        <dbReference type="ARBA" id="ARBA00022737"/>
    </source>
</evidence>
<keyword evidence="2" id="KW-0963">Cytoplasm</keyword>
<keyword evidence="4" id="KW-0206">Cytoskeleton</keyword>
<feature type="domain" description="DM10" evidence="6">
    <location>
        <begin position="386"/>
        <end position="487"/>
    </location>
</feature>
<dbReference type="PANTHER" id="PTHR12086:SF9">
    <property type="entry name" value="EF-HAND DOMAIN-CONTAINING PROTEIN 1"/>
    <property type="match status" value="1"/>
</dbReference>
<evidence type="ECO:0000256" key="4">
    <source>
        <dbReference type="ARBA" id="ARBA00023212"/>
    </source>
</evidence>
<gene>
    <name evidence="7" type="ORF">EDS130_LOCUS16368</name>
    <name evidence="8" type="ORF">XAT740_LOCUS32414</name>
</gene>
<name>A0A814IX11_ADIRI</name>
<dbReference type="Proteomes" id="UP000663852">
    <property type="component" value="Unassembled WGS sequence"/>
</dbReference>
<keyword evidence="9" id="KW-1185">Reference proteome</keyword>
<keyword evidence="3" id="KW-0677">Repeat</keyword>
<dbReference type="PROSITE" id="PS51336">
    <property type="entry name" value="DM10"/>
    <property type="match status" value="3"/>
</dbReference>
<dbReference type="InterPro" id="IPR040193">
    <property type="entry name" value="EFHC1/EFHC2/EFHB"/>
</dbReference>
<evidence type="ECO:0000313" key="7">
    <source>
        <dbReference type="EMBL" id="CAF1030180.1"/>
    </source>
</evidence>
<keyword evidence="5" id="KW-0966">Cell projection</keyword>
<comment type="subcellular location">
    <subcellularLocation>
        <location evidence="1">Cytoplasm</location>
        <location evidence="1">Cytoskeleton</location>
        <location evidence="1">Cilium axoneme</location>
    </subcellularLocation>
</comment>
<dbReference type="GO" id="GO:0005930">
    <property type="term" value="C:axoneme"/>
    <property type="evidence" value="ECO:0007669"/>
    <property type="project" value="UniProtKB-SubCell"/>
</dbReference>
<dbReference type="GO" id="GO:0072686">
    <property type="term" value="C:mitotic spindle"/>
    <property type="evidence" value="ECO:0007669"/>
    <property type="project" value="TreeGrafter"/>
</dbReference>
<evidence type="ECO:0000259" key="6">
    <source>
        <dbReference type="PROSITE" id="PS51336"/>
    </source>
</evidence>
<dbReference type="Gene3D" id="2.30.29.170">
    <property type="match status" value="3"/>
</dbReference>
<dbReference type="OrthoDB" id="10255210at2759"/>
<dbReference type="AlphaFoldDB" id="A0A814IX11"/>
<comment type="caution">
    <text evidence="7">The sequence shown here is derived from an EMBL/GenBank/DDBJ whole genome shotgun (WGS) entry which is preliminary data.</text>
</comment>
<proteinExistence type="predicted"/>
<accession>A0A814IX11</accession>
<evidence type="ECO:0000256" key="1">
    <source>
        <dbReference type="ARBA" id="ARBA00004430"/>
    </source>
</evidence>
<dbReference type="InterPro" id="IPR006602">
    <property type="entry name" value="DM10_dom"/>
</dbReference>